<dbReference type="InterPro" id="IPR036388">
    <property type="entry name" value="WH-like_DNA-bd_sf"/>
</dbReference>
<dbReference type="InterPro" id="IPR036390">
    <property type="entry name" value="WH_DNA-bd_sf"/>
</dbReference>
<dbReference type="Gene3D" id="1.10.10.10">
    <property type="entry name" value="Winged helix-like DNA-binding domain superfamily/Winged helix DNA-binding domain"/>
    <property type="match status" value="1"/>
</dbReference>
<proteinExistence type="predicted"/>
<evidence type="ECO:0000259" key="1">
    <source>
        <dbReference type="SMART" id="SM00418"/>
    </source>
</evidence>
<accession>A0A221SUE9</accession>
<dbReference type="InterPro" id="IPR011991">
    <property type="entry name" value="ArsR-like_HTH"/>
</dbReference>
<feature type="domain" description="HTH arsR-type" evidence="1">
    <location>
        <begin position="20"/>
        <end position="97"/>
    </location>
</feature>
<protein>
    <submittedName>
        <fullName evidence="2">Transcriptional regulator</fullName>
    </submittedName>
</protein>
<dbReference type="CDD" id="cd00090">
    <property type="entry name" value="HTH_ARSR"/>
    <property type="match status" value="1"/>
</dbReference>
<dbReference type="Proteomes" id="UP000259030">
    <property type="component" value="Chromosome"/>
</dbReference>
<dbReference type="EMBL" id="CP021081">
    <property type="protein sequence ID" value="ASN80262.1"/>
    <property type="molecule type" value="Genomic_DNA"/>
</dbReference>
<dbReference type="GO" id="GO:0003700">
    <property type="term" value="F:DNA-binding transcription factor activity"/>
    <property type="evidence" value="ECO:0007669"/>
    <property type="project" value="InterPro"/>
</dbReference>
<dbReference type="InterPro" id="IPR050313">
    <property type="entry name" value="Carb_Metab_HTH_regulators"/>
</dbReference>
<evidence type="ECO:0000313" key="2">
    <source>
        <dbReference type="EMBL" id="ASN80262.1"/>
    </source>
</evidence>
<dbReference type="SUPFAM" id="SSF46785">
    <property type="entry name" value="Winged helix' DNA-binding domain"/>
    <property type="match status" value="1"/>
</dbReference>
<dbReference type="SMART" id="SM00418">
    <property type="entry name" value="HTH_ARSR"/>
    <property type="match status" value="1"/>
</dbReference>
<name>A0A221SUE9_9DEIO</name>
<reference evidence="2 3" key="1">
    <citation type="submission" date="2017-05" db="EMBL/GenBank/DDBJ databases">
        <title>The complete genome sequence of Deinococcus ficus isolated from the rhizosphere of the Ficus religiosa L. in Taiwan.</title>
        <authorList>
            <person name="Wu K.-M."/>
            <person name="Liao T.-L."/>
            <person name="Liu Y.-M."/>
            <person name="Young C.-C."/>
            <person name="Tsai S.-F."/>
        </authorList>
    </citation>
    <scope>NUCLEOTIDE SEQUENCE [LARGE SCALE GENOMIC DNA]</scope>
    <source>
        <strain evidence="2 3">CC-FR2-10</strain>
    </source>
</reference>
<dbReference type="RefSeq" id="WP_081425703.1">
    <property type="nucleotide sequence ID" value="NZ_CP021081.1"/>
</dbReference>
<evidence type="ECO:0000313" key="3">
    <source>
        <dbReference type="Proteomes" id="UP000259030"/>
    </source>
</evidence>
<sequence length="250" mass="27199">MTALTVTPLHVTTSAANGTERTKRRLLDVLKRCGPQTAQDLAGQLEVTVPAARRHLGDLLDHGLIETRVEKPGGRGRPQHVYRLTERGEAAFPKTYAALCVDVLRHLQDLYGQDAVLKVFEARNEQVAGPLKEELDALDSLPARLALLTARLTEQGFDAVLEETLEGGEVVWTITQRNCPSLTVARQFPELCMAELTFMAHLTGLPVTRDARIVTGQPYCRYRVAAGAHAESAIGASCPCRAAQPGQDGK</sequence>
<dbReference type="PANTHER" id="PTHR30363:SF28">
    <property type="entry name" value="TRANSCRIPTIONAL REGULATORY PROTEIN-RELATED"/>
    <property type="match status" value="1"/>
</dbReference>
<dbReference type="InterPro" id="IPR001845">
    <property type="entry name" value="HTH_ArsR_DNA-bd_dom"/>
</dbReference>
<dbReference type="PANTHER" id="PTHR30363">
    <property type="entry name" value="HTH-TYPE TRANSCRIPTIONAL REGULATOR SRLR-RELATED"/>
    <property type="match status" value="1"/>
</dbReference>
<dbReference type="STRING" id="317577.GCA_000419625_00372"/>
<dbReference type="Pfam" id="PF12840">
    <property type="entry name" value="HTH_20"/>
    <property type="match status" value="1"/>
</dbReference>
<dbReference type="KEGG" id="dfc:DFI_03840"/>
<organism evidence="2 3">
    <name type="scientific">Deinococcus ficus</name>
    <dbReference type="NCBI Taxonomy" id="317577"/>
    <lineage>
        <taxon>Bacteria</taxon>
        <taxon>Thermotogati</taxon>
        <taxon>Deinococcota</taxon>
        <taxon>Deinococci</taxon>
        <taxon>Deinococcales</taxon>
        <taxon>Deinococcaceae</taxon>
        <taxon>Deinococcus</taxon>
    </lineage>
</organism>
<gene>
    <name evidence="2" type="ORF">DFI_03840</name>
</gene>
<keyword evidence="3" id="KW-1185">Reference proteome</keyword>
<dbReference type="AlphaFoldDB" id="A0A221SUE9"/>